<proteinExistence type="predicted"/>
<evidence type="ECO:0000256" key="1">
    <source>
        <dbReference type="ARBA" id="ARBA00022801"/>
    </source>
</evidence>
<dbReference type="SUPFAM" id="SSF55811">
    <property type="entry name" value="Nudix"/>
    <property type="match status" value="1"/>
</dbReference>
<dbReference type="InterPro" id="IPR015797">
    <property type="entry name" value="NUDIX_hydrolase-like_dom_sf"/>
</dbReference>
<dbReference type="InterPro" id="IPR020084">
    <property type="entry name" value="NUDIX_hydrolase_CS"/>
</dbReference>
<dbReference type="Gene3D" id="3.90.79.10">
    <property type="entry name" value="Nucleoside Triphosphate Pyrophosphohydrolase"/>
    <property type="match status" value="1"/>
</dbReference>
<reference evidence="3 4" key="1">
    <citation type="journal article" date="2019" name="Int. J. Syst. Evol. Microbiol.">
        <title>The Global Catalogue of Microorganisms (GCM) 10K type strain sequencing project: providing services to taxonomists for standard genome sequencing and annotation.</title>
        <authorList>
            <consortium name="The Broad Institute Genomics Platform"/>
            <consortium name="The Broad Institute Genome Sequencing Center for Infectious Disease"/>
            <person name="Wu L."/>
            <person name="Ma J."/>
        </authorList>
    </citation>
    <scope>NUCLEOTIDE SEQUENCE [LARGE SCALE GENOMIC DNA]</scope>
    <source>
        <strain evidence="3 4">JCM 14735</strain>
    </source>
</reference>
<dbReference type="RefSeq" id="WP_344119114.1">
    <property type="nucleotide sequence ID" value="NZ_BAAAOA010000005.1"/>
</dbReference>
<accession>A0ABN2K2X3</accession>
<keyword evidence="1" id="KW-0378">Hydrolase</keyword>
<evidence type="ECO:0000259" key="2">
    <source>
        <dbReference type="PROSITE" id="PS51462"/>
    </source>
</evidence>
<dbReference type="Proteomes" id="UP001501204">
    <property type="component" value="Unassembled WGS sequence"/>
</dbReference>
<protein>
    <recommendedName>
        <fullName evidence="2">Nudix hydrolase domain-containing protein</fullName>
    </recommendedName>
</protein>
<evidence type="ECO:0000313" key="3">
    <source>
        <dbReference type="EMBL" id="GAA1747301.1"/>
    </source>
</evidence>
<dbReference type="InterPro" id="IPR000086">
    <property type="entry name" value="NUDIX_hydrolase_dom"/>
</dbReference>
<dbReference type="EMBL" id="BAAAOA010000005">
    <property type="protein sequence ID" value="GAA1747301.1"/>
    <property type="molecule type" value="Genomic_DNA"/>
</dbReference>
<keyword evidence="4" id="KW-1185">Reference proteome</keyword>
<dbReference type="Pfam" id="PF00293">
    <property type="entry name" value="NUDIX"/>
    <property type="match status" value="1"/>
</dbReference>
<evidence type="ECO:0000313" key="4">
    <source>
        <dbReference type="Proteomes" id="UP001501204"/>
    </source>
</evidence>
<comment type="caution">
    <text evidence="3">The sequence shown here is derived from an EMBL/GenBank/DDBJ whole genome shotgun (WGS) entry which is preliminary data.</text>
</comment>
<sequence>MTETLSSAPHVLRDAPATVAAGGSTTAYGNPFIRGDTTPVTFPNGAVGNYSTVTIGTGHGVLIVPTADGVAGIPGTSYGLLAVHRFPVSATLLEFPRGGADAGEGYLTAAIREAVEELGPYWARADYRRLGLLHPDSGLLTTQVAVYAAHLEHAPAAGHIEDITGATQVWIPAGQLTELITGGRISDAMTLAALALASCGR</sequence>
<name>A0ABN2K2X3_9MICC</name>
<organism evidence="3 4">
    <name type="scientific">Kocuria aegyptia</name>
    <dbReference type="NCBI Taxonomy" id="330943"/>
    <lineage>
        <taxon>Bacteria</taxon>
        <taxon>Bacillati</taxon>
        <taxon>Actinomycetota</taxon>
        <taxon>Actinomycetes</taxon>
        <taxon>Micrococcales</taxon>
        <taxon>Micrococcaceae</taxon>
        <taxon>Kocuria</taxon>
    </lineage>
</organism>
<dbReference type="PROSITE" id="PS51462">
    <property type="entry name" value="NUDIX"/>
    <property type="match status" value="1"/>
</dbReference>
<dbReference type="CDD" id="cd03424">
    <property type="entry name" value="NUDIX_ADPRase_Nudt5_UGPPase_Nudt14"/>
    <property type="match status" value="1"/>
</dbReference>
<dbReference type="PROSITE" id="PS00893">
    <property type="entry name" value="NUDIX_BOX"/>
    <property type="match status" value="1"/>
</dbReference>
<feature type="domain" description="Nudix hydrolase" evidence="2">
    <location>
        <begin position="56"/>
        <end position="193"/>
    </location>
</feature>
<gene>
    <name evidence="3" type="ORF">GCM10009767_02550</name>
</gene>